<dbReference type="GO" id="GO:0046982">
    <property type="term" value="F:protein heterodimerization activity"/>
    <property type="evidence" value="ECO:0007669"/>
    <property type="project" value="InterPro"/>
</dbReference>
<dbReference type="GO" id="GO:0003682">
    <property type="term" value="F:chromatin binding"/>
    <property type="evidence" value="ECO:0007669"/>
    <property type="project" value="TreeGrafter"/>
</dbReference>
<reference evidence="7" key="1">
    <citation type="submission" date="2023-09" db="UniProtKB">
        <authorList>
            <consortium name="Ensembl"/>
        </authorList>
    </citation>
    <scope>IDENTIFICATION</scope>
</reference>
<feature type="compositionally biased region" description="Basic and acidic residues" evidence="6">
    <location>
        <begin position="160"/>
        <end position="170"/>
    </location>
</feature>
<dbReference type="GO" id="GO:0071821">
    <property type="term" value="C:FANCM-MHF complex"/>
    <property type="evidence" value="ECO:0007669"/>
    <property type="project" value="InterPro"/>
</dbReference>
<dbReference type="STRING" id="303518.ENSPNYP00000021993"/>
<comment type="similarity">
    <text evidence="1">Belongs to the TAF9 family. CENP-S/MHF1 subfamily.</text>
</comment>
<organism evidence="7">
    <name type="scientific">Pundamilia nyererei</name>
    <dbReference type="NCBI Taxonomy" id="303518"/>
    <lineage>
        <taxon>Eukaryota</taxon>
        <taxon>Metazoa</taxon>
        <taxon>Chordata</taxon>
        <taxon>Craniata</taxon>
        <taxon>Vertebrata</taxon>
        <taxon>Euteleostomi</taxon>
        <taxon>Actinopterygii</taxon>
        <taxon>Neopterygii</taxon>
        <taxon>Teleostei</taxon>
        <taxon>Neoteleostei</taxon>
        <taxon>Acanthomorphata</taxon>
        <taxon>Ovalentaria</taxon>
        <taxon>Cichlomorphae</taxon>
        <taxon>Cichliformes</taxon>
        <taxon>Cichlidae</taxon>
        <taxon>African cichlids</taxon>
        <taxon>Pseudocrenilabrinae</taxon>
        <taxon>Haplochromini</taxon>
        <taxon>Pundamilia</taxon>
    </lineage>
</organism>
<dbReference type="GO" id="GO:0000712">
    <property type="term" value="P:resolution of meiotic recombination intermediates"/>
    <property type="evidence" value="ECO:0007669"/>
    <property type="project" value="TreeGrafter"/>
</dbReference>
<dbReference type="Ensembl" id="ENSPNYT00000022529.1">
    <property type="protein sequence ID" value="ENSPNYP00000021993.1"/>
    <property type="gene ID" value="ENSPNYG00000016596.1"/>
</dbReference>
<dbReference type="PANTHER" id="PTHR22980:SF0">
    <property type="entry name" value="CENTROMERE PROTEIN S"/>
    <property type="match status" value="1"/>
</dbReference>
<dbReference type="SUPFAM" id="SSF47113">
    <property type="entry name" value="Histone-fold"/>
    <property type="match status" value="1"/>
</dbReference>
<evidence type="ECO:0000256" key="5">
    <source>
        <dbReference type="ARBA" id="ARBA00023204"/>
    </source>
</evidence>
<evidence type="ECO:0000256" key="1">
    <source>
        <dbReference type="ARBA" id="ARBA00006612"/>
    </source>
</evidence>
<keyword evidence="3" id="KW-0227">DNA damage</keyword>
<dbReference type="InterPro" id="IPR029003">
    <property type="entry name" value="CENP-S/Mhf1"/>
</dbReference>
<dbReference type="GO" id="GO:0006281">
    <property type="term" value="P:DNA repair"/>
    <property type="evidence" value="ECO:0007669"/>
    <property type="project" value="UniProtKB-KW"/>
</dbReference>
<keyword evidence="4" id="KW-0238">DNA-binding</keyword>
<dbReference type="Gene3D" id="1.10.20.10">
    <property type="entry name" value="Histone, subunit A"/>
    <property type="match status" value="1"/>
</dbReference>
<dbReference type="Pfam" id="PF15630">
    <property type="entry name" value="CENP-S"/>
    <property type="match status" value="1"/>
</dbReference>
<dbReference type="GO" id="GO:0003677">
    <property type="term" value="F:DNA binding"/>
    <property type="evidence" value="ECO:0007669"/>
    <property type="project" value="UniProtKB-KW"/>
</dbReference>
<dbReference type="FunFam" id="1.10.20.10:FF:000156">
    <property type="entry name" value="Centromere protein S"/>
    <property type="match status" value="1"/>
</dbReference>
<protein>
    <recommendedName>
        <fullName evidence="2">Centromere protein S</fullName>
    </recommendedName>
</protein>
<dbReference type="PANTHER" id="PTHR22980">
    <property type="entry name" value="CORTISTATIN"/>
    <property type="match status" value="1"/>
</dbReference>
<accession>A0A3B4GKB3</accession>
<sequence length="170" mass="19322">MKYYFFSNKLLHEIHFLGAKRKSTAAFLKCALKKKVSWINSLSLFLSPGLKLQAAGGKELKAAVHYTVGRLCQKIGEDHRRPFSRQAIAAIAETTFRQCDIFAKDLEAFARHAKRSTVSVDDVKLVARRSTALSIHIQNKSDELTQEHMSLKKKTTAKRKNTETEEESRE</sequence>
<evidence type="ECO:0000256" key="3">
    <source>
        <dbReference type="ARBA" id="ARBA00022763"/>
    </source>
</evidence>
<dbReference type="GeneTree" id="ENSGT00510000048007"/>
<dbReference type="CDD" id="cd22919">
    <property type="entry name" value="HFD_CENP-S"/>
    <property type="match status" value="1"/>
</dbReference>
<evidence type="ECO:0000256" key="6">
    <source>
        <dbReference type="SAM" id="MobiDB-lite"/>
    </source>
</evidence>
<evidence type="ECO:0000313" key="7">
    <source>
        <dbReference type="Ensembl" id="ENSPNYP00000021993.1"/>
    </source>
</evidence>
<feature type="region of interest" description="Disordered" evidence="6">
    <location>
        <begin position="144"/>
        <end position="170"/>
    </location>
</feature>
<name>A0A3B4GKB3_9CICH</name>
<keyword evidence="5" id="KW-0234">DNA repair</keyword>
<proteinExistence type="inferred from homology"/>
<dbReference type="AlphaFoldDB" id="A0A3B4GKB3"/>
<evidence type="ECO:0000256" key="2">
    <source>
        <dbReference type="ARBA" id="ARBA00016400"/>
    </source>
</evidence>
<evidence type="ECO:0000256" key="4">
    <source>
        <dbReference type="ARBA" id="ARBA00023125"/>
    </source>
</evidence>
<dbReference type="InterPro" id="IPR009072">
    <property type="entry name" value="Histone-fold"/>
</dbReference>
<dbReference type="GO" id="GO:0031297">
    <property type="term" value="P:replication fork processing"/>
    <property type="evidence" value="ECO:0007669"/>
    <property type="project" value="TreeGrafter"/>
</dbReference>